<feature type="transmembrane region" description="Helical" evidence="1">
    <location>
        <begin position="7"/>
        <end position="25"/>
    </location>
</feature>
<accession>A0A1M5H342</accession>
<organism evidence="2 3">
    <name type="scientific">Flavobacterium segetis</name>
    <dbReference type="NCBI Taxonomy" id="271157"/>
    <lineage>
        <taxon>Bacteria</taxon>
        <taxon>Pseudomonadati</taxon>
        <taxon>Bacteroidota</taxon>
        <taxon>Flavobacteriia</taxon>
        <taxon>Flavobacteriales</taxon>
        <taxon>Flavobacteriaceae</taxon>
        <taxon>Flavobacterium</taxon>
    </lineage>
</organism>
<protein>
    <recommendedName>
        <fullName evidence="4">Cell shape-determining protein</fullName>
    </recommendedName>
</protein>
<evidence type="ECO:0000256" key="1">
    <source>
        <dbReference type="SAM" id="Phobius"/>
    </source>
</evidence>
<dbReference type="EMBL" id="FQWE01000004">
    <property type="protein sequence ID" value="SHG10152.1"/>
    <property type="molecule type" value="Genomic_DNA"/>
</dbReference>
<keyword evidence="3" id="KW-1185">Reference proteome</keyword>
<feature type="transmembrane region" description="Helical" evidence="1">
    <location>
        <begin position="68"/>
        <end position="86"/>
    </location>
</feature>
<feature type="transmembrane region" description="Helical" evidence="1">
    <location>
        <begin position="31"/>
        <end position="52"/>
    </location>
</feature>
<dbReference type="Proteomes" id="UP000184036">
    <property type="component" value="Unassembled WGS sequence"/>
</dbReference>
<proteinExistence type="predicted"/>
<name>A0A1M5H342_9FLAO</name>
<keyword evidence="1" id="KW-1133">Transmembrane helix</keyword>
<evidence type="ECO:0000313" key="3">
    <source>
        <dbReference type="Proteomes" id="UP000184036"/>
    </source>
</evidence>
<sequence>MKKILSITALLVVTLLLFYINLPVLNYGFTGFAFIMIIVLIIAVVLSAGISVSQKTNQVKLAKMPSKLLYVSIAILLVYCVLLPFFTSLKMFRSDSYQKLIGEVKNGQKITNHIAPISIDKIRVVDEELAYLLGEKILGSQPALGSQVELGDFCIQKVGSELYWVAPLLHSGFLKWFNNKEGTAGYVMVSATNERDVKLVQQVSGKEIKIKYQPNAYFGSEIHRHVYFNGNATVGLTDFSFEIDDAGNPFWVITKYEKTIGFAGKEATGIILVDAQSGSMSEYTIAKTPLWVDRIQPLDIIEDQLNDWGEYVRGYWNFSNADKLQITEGLTLVYGKDNKSYWYTGLTSVGKDESAVGFVLVDTRTKEATFYKQSGATEYAAQSSAQGKVQEKGYRASLPIPYNINNIPAYVMTLKDDGGLVKMFAMVDISDYTIVGVGNTMRETLTSFKNVYNMADNKINPNSVSNRKVVKSVVTRIQNDVKNGNSFYYFKVKDYPNIFVGSSQISNQLPVTIIGDSISVSFDLDLEEVIDISTFENINLKSSLKAK</sequence>
<evidence type="ECO:0000313" key="2">
    <source>
        <dbReference type="EMBL" id="SHG10152.1"/>
    </source>
</evidence>
<dbReference type="RefSeq" id="WP_072990512.1">
    <property type="nucleotide sequence ID" value="NZ_FQWE01000004.1"/>
</dbReference>
<gene>
    <name evidence="2" type="ORF">SAMN05444396_104322</name>
</gene>
<dbReference type="AlphaFoldDB" id="A0A1M5H342"/>
<keyword evidence="1" id="KW-0472">Membrane</keyword>
<keyword evidence="1" id="KW-0812">Transmembrane</keyword>
<evidence type="ECO:0008006" key="4">
    <source>
        <dbReference type="Google" id="ProtNLM"/>
    </source>
</evidence>
<reference evidence="3" key="1">
    <citation type="submission" date="2016-11" db="EMBL/GenBank/DDBJ databases">
        <authorList>
            <person name="Varghese N."/>
            <person name="Submissions S."/>
        </authorList>
    </citation>
    <scope>NUCLEOTIDE SEQUENCE [LARGE SCALE GENOMIC DNA]</scope>
    <source>
        <strain evidence="3">DSM 19741</strain>
    </source>
</reference>
<dbReference type="OrthoDB" id="3169575at2"/>